<evidence type="ECO:0000313" key="3">
    <source>
        <dbReference type="Proteomes" id="UP000050535"/>
    </source>
</evidence>
<accession>A0A0N8I083</accession>
<dbReference type="STRING" id="699431.SY89_02335"/>
<keyword evidence="3" id="KW-1185">Reference proteome</keyword>
<sequence length="66" mass="6903">MFVSTGPSTGYSYQLVFPVDTSGDEVRALSPTRERCPVPDRCVPAGLGPSPPGQFANATVESVSSE</sequence>
<feature type="region of interest" description="Disordered" evidence="1">
    <location>
        <begin position="46"/>
        <end position="66"/>
    </location>
</feature>
<gene>
    <name evidence="2" type="ORF">SY89_02335</name>
</gene>
<protein>
    <submittedName>
        <fullName evidence="2">Uncharacterized protein</fullName>
    </submittedName>
</protein>
<dbReference type="Proteomes" id="UP000050535">
    <property type="component" value="Unassembled WGS sequence"/>
</dbReference>
<comment type="caution">
    <text evidence="2">The sequence shown here is derived from an EMBL/GenBank/DDBJ whole genome shotgun (WGS) entry which is preliminary data.</text>
</comment>
<dbReference type="AlphaFoldDB" id="A0A0N8I083"/>
<dbReference type="EMBL" id="LGUC01000001">
    <property type="protein sequence ID" value="KPN31587.1"/>
    <property type="molecule type" value="Genomic_DNA"/>
</dbReference>
<feature type="compositionally biased region" description="Polar residues" evidence="1">
    <location>
        <begin position="56"/>
        <end position="66"/>
    </location>
</feature>
<organism evidence="2 3">
    <name type="scientific">Halolamina pelagica</name>
    <dbReference type="NCBI Taxonomy" id="699431"/>
    <lineage>
        <taxon>Archaea</taxon>
        <taxon>Methanobacteriati</taxon>
        <taxon>Methanobacteriota</taxon>
        <taxon>Stenosarchaea group</taxon>
        <taxon>Halobacteria</taxon>
        <taxon>Halobacteriales</taxon>
        <taxon>Haloferacaceae</taxon>
    </lineage>
</organism>
<dbReference type="RefSeq" id="WP_054584141.1">
    <property type="nucleotide sequence ID" value="NZ_LGUC01000001.1"/>
</dbReference>
<proteinExistence type="predicted"/>
<reference evidence="3" key="1">
    <citation type="submission" date="2013-11" db="EMBL/GenBank/DDBJ databases">
        <authorList>
            <person name="Hoang H.T."/>
            <person name="Killian M.L."/>
            <person name="Madson D.M."/>
            <person name="Arruda P.H.E."/>
            <person name="Sun D."/>
            <person name="Schwartz K.J."/>
            <person name="Yoon K."/>
        </authorList>
    </citation>
    <scope>NUCLEOTIDE SEQUENCE [LARGE SCALE GENOMIC DNA]</scope>
    <source>
        <strain evidence="3">CDK2</strain>
    </source>
</reference>
<evidence type="ECO:0000256" key="1">
    <source>
        <dbReference type="SAM" id="MobiDB-lite"/>
    </source>
</evidence>
<evidence type="ECO:0000313" key="2">
    <source>
        <dbReference type="EMBL" id="KPN31587.1"/>
    </source>
</evidence>
<name>A0A0N8I083_9EURY</name>